<dbReference type="CDD" id="cd05356">
    <property type="entry name" value="17beta-HSD1_like_SDR_c"/>
    <property type="match status" value="1"/>
</dbReference>
<proteinExistence type="inferred from homology"/>
<dbReference type="Gene3D" id="3.40.50.720">
    <property type="entry name" value="NAD(P)-binding Rossmann-like Domain"/>
    <property type="match status" value="1"/>
</dbReference>
<keyword evidence="7" id="KW-1185">Reference proteome</keyword>
<dbReference type="Pfam" id="PF00106">
    <property type="entry name" value="adh_short"/>
    <property type="match status" value="1"/>
</dbReference>
<reference evidence="6" key="1">
    <citation type="submission" date="2021-02" db="EMBL/GenBank/DDBJ databases">
        <authorList>
            <person name="Nowell W R."/>
        </authorList>
    </citation>
    <scope>NUCLEOTIDE SEQUENCE</scope>
    <source>
        <strain evidence="6">Ploen Becks lab</strain>
    </source>
</reference>
<dbReference type="PIRSF" id="PIRSF000126">
    <property type="entry name" value="11-beta-HSD1"/>
    <property type="match status" value="1"/>
</dbReference>
<dbReference type="OrthoDB" id="5545019at2759"/>
<dbReference type="AlphaFoldDB" id="A0A813NIB4"/>
<keyword evidence="5" id="KW-1133">Transmembrane helix</keyword>
<evidence type="ECO:0000313" key="6">
    <source>
        <dbReference type="EMBL" id="CAF0739153.1"/>
    </source>
</evidence>
<dbReference type="Proteomes" id="UP000663879">
    <property type="component" value="Unassembled WGS sequence"/>
</dbReference>
<dbReference type="GO" id="GO:0016491">
    <property type="term" value="F:oxidoreductase activity"/>
    <property type="evidence" value="ECO:0007669"/>
    <property type="project" value="UniProtKB-KW"/>
</dbReference>
<dbReference type="InterPro" id="IPR036291">
    <property type="entry name" value="NAD(P)-bd_dom_sf"/>
</dbReference>
<evidence type="ECO:0000256" key="3">
    <source>
        <dbReference type="ARBA" id="ARBA00023002"/>
    </source>
</evidence>
<dbReference type="InterPro" id="IPR002347">
    <property type="entry name" value="SDR_fam"/>
</dbReference>
<comment type="caution">
    <text evidence="6">The sequence shown here is derived from an EMBL/GenBank/DDBJ whole genome shotgun (WGS) entry which is preliminary data.</text>
</comment>
<keyword evidence="2" id="KW-0521">NADP</keyword>
<keyword evidence="5" id="KW-0812">Transmembrane</keyword>
<accession>A0A813NIB4</accession>
<dbReference type="GO" id="GO:0005783">
    <property type="term" value="C:endoplasmic reticulum"/>
    <property type="evidence" value="ECO:0007669"/>
    <property type="project" value="TreeGrafter"/>
</dbReference>
<evidence type="ECO:0000256" key="1">
    <source>
        <dbReference type="ARBA" id="ARBA00006484"/>
    </source>
</evidence>
<evidence type="ECO:0000256" key="5">
    <source>
        <dbReference type="SAM" id="Phobius"/>
    </source>
</evidence>
<evidence type="ECO:0000313" key="7">
    <source>
        <dbReference type="Proteomes" id="UP000663879"/>
    </source>
</evidence>
<keyword evidence="3" id="KW-0560">Oxidoreductase</keyword>
<dbReference type="PRINTS" id="PR00081">
    <property type="entry name" value="GDHRDH"/>
</dbReference>
<sequence length="320" mass="35686">MIFLQEKFNTFFGYLGLFIFGYSILKLTLKLFNNIGTFFLGIGSANLKKYGSWAVVTGCTDGIGKAYAEKLAKLGLNLVLISRTEEKLRNQANELKEKYSIETKIIAADFTEQSSIYSQIKQELNGLDIGVLVNNVGVSYSHPEFFDVFGQNEKTVSDMINCNITSVTKMTAMVLPSMLEKRKGIIVNNASASGRTPVPLISVYSASKAYVDFFSRALNQEYKTKGIIVQSLCPYFVSTKMTKLKKNIFTPVPDEFSSYAISTIGSQSVTNGCPSHNLQGWFMEEVLPISIGESFMMNIMQKARTSALRKLQNKQQTKKD</sequence>
<dbReference type="PRINTS" id="PR00080">
    <property type="entry name" value="SDRFAMILY"/>
</dbReference>
<name>A0A813NIB4_9BILA</name>
<gene>
    <name evidence="6" type="ORF">OXX778_LOCUS3296</name>
</gene>
<evidence type="ECO:0000256" key="4">
    <source>
        <dbReference type="RuleBase" id="RU000363"/>
    </source>
</evidence>
<dbReference type="PANTHER" id="PTHR43899:SF13">
    <property type="entry name" value="RH59310P"/>
    <property type="match status" value="1"/>
</dbReference>
<feature type="transmembrane region" description="Helical" evidence="5">
    <location>
        <begin position="12"/>
        <end position="29"/>
    </location>
</feature>
<dbReference type="FunFam" id="3.40.50.720:FF:000137">
    <property type="entry name" value="Hydroxysteroid (17-beta) dehydrogenase 3"/>
    <property type="match status" value="1"/>
</dbReference>
<dbReference type="PANTHER" id="PTHR43899">
    <property type="entry name" value="RH59310P"/>
    <property type="match status" value="1"/>
</dbReference>
<protein>
    <submittedName>
        <fullName evidence="6">Uncharacterized protein</fullName>
    </submittedName>
</protein>
<organism evidence="6 7">
    <name type="scientific">Brachionus calyciflorus</name>
    <dbReference type="NCBI Taxonomy" id="104777"/>
    <lineage>
        <taxon>Eukaryota</taxon>
        <taxon>Metazoa</taxon>
        <taxon>Spiralia</taxon>
        <taxon>Gnathifera</taxon>
        <taxon>Rotifera</taxon>
        <taxon>Eurotatoria</taxon>
        <taxon>Monogononta</taxon>
        <taxon>Pseudotrocha</taxon>
        <taxon>Ploima</taxon>
        <taxon>Brachionidae</taxon>
        <taxon>Brachionus</taxon>
    </lineage>
</organism>
<evidence type="ECO:0000256" key="2">
    <source>
        <dbReference type="ARBA" id="ARBA00022857"/>
    </source>
</evidence>
<keyword evidence="5" id="KW-0472">Membrane</keyword>
<dbReference type="EMBL" id="CAJNOC010000286">
    <property type="protein sequence ID" value="CAF0739153.1"/>
    <property type="molecule type" value="Genomic_DNA"/>
</dbReference>
<comment type="similarity">
    <text evidence="1 4">Belongs to the short-chain dehydrogenases/reductases (SDR) family.</text>
</comment>
<dbReference type="InterPro" id="IPR051019">
    <property type="entry name" value="VLCFA-Steroid_DH"/>
</dbReference>
<dbReference type="SUPFAM" id="SSF51735">
    <property type="entry name" value="NAD(P)-binding Rossmann-fold domains"/>
    <property type="match status" value="1"/>
</dbReference>